<name>M5RM38_9BACT</name>
<proteinExistence type="predicted"/>
<evidence type="ECO:0000313" key="2">
    <source>
        <dbReference type="EMBL" id="EMI20261.1"/>
    </source>
</evidence>
<comment type="caution">
    <text evidence="2">The sequence shown here is derived from an EMBL/GenBank/DDBJ whole genome shotgun (WGS) entry which is preliminary data.</text>
</comment>
<keyword evidence="3" id="KW-1185">Reference proteome</keyword>
<dbReference type="Pfam" id="PF08808">
    <property type="entry name" value="RES"/>
    <property type="match status" value="1"/>
</dbReference>
<accession>M5RM38</accession>
<dbReference type="Proteomes" id="UP000011991">
    <property type="component" value="Unassembled WGS sequence"/>
</dbReference>
<reference evidence="2 3" key="1">
    <citation type="journal article" date="2013" name="Mar. Genomics">
        <title>Expression of sulfatases in Rhodopirellula baltica and the diversity of sulfatases in the genus Rhodopirellula.</title>
        <authorList>
            <person name="Wegner C.E."/>
            <person name="Richter-Heitmann T."/>
            <person name="Klindworth A."/>
            <person name="Klockow C."/>
            <person name="Richter M."/>
            <person name="Achstetter T."/>
            <person name="Glockner F.O."/>
            <person name="Harder J."/>
        </authorList>
    </citation>
    <scope>NUCLEOTIDE SEQUENCE [LARGE SCALE GENOMIC DNA]</scope>
    <source>
        <strain evidence="2 3">SM1</strain>
    </source>
</reference>
<sequence>MDEDWRSIQSGGEESWTQAIGRGCYVGGFEGLIVPSARNPSSGNDGGKNIVIFPENLSNGSKIEILAADQLP</sequence>
<gene>
    <name evidence="2" type="ORF">RMSM_02813</name>
</gene>
<dbReference type="InterPro" id="IPR014914">
    <property type="entry name" value="RES_dom"/>
</dbReference>
<dbReference type="EMBL" id="ANOG01000398">
    <property type="protein sequence ID" value="EMI20261.1"/>
    <property type="molecule type" value="Genomic_DNA"/>
</dbReference>
<dbReference type="AlphaFoldDB" id="M5RM38"/>
<evidence type="ECO:0000259" key="1">
    <source>
        <dbReference type="Pfam" id="PF08808"/>
    </source>
</evidence>
<protein>
    <recommendedName>
        <fullName evidence="1">RES domain-containing protein</fullName>
    </recommendedName>
</protein>
<dbReference type="PATRIC" id="fig|1265738.3.peg.2818"/>
<feature type="domain" description="RES" evidence="1">
    <location>
        <begin position="4"/>
        <end position="64"/>
    </location>
</feature>
<evidence type="ECO:0000313" key="3">
    <source>
        <dbReference type="Proteomes" id="UP000011991"/>
    </source>
</evidence>
<organism evidence="2 3">
    <name type="scientific">Rhodopirellula maiorica SM1</name>
    <dbReference type="NCBI Taxonomy" id="1265738"/>
    <lineage>
        <taxon>Bacteria</taxon>
        <taxon>Pseudomonadati</taxon>
        <taxon>Planctomycetota</taxon>
        <taxon>Planctomycetia</taxon>
        <taxon>Pirellulales</taxon>
        <taxon>Pirellulaceae</taxon>
        <taxon>Novipirellula</taxon>
    </lineage>
</organism>